<dbReference type="Proteomes" id="UP000824782">
    <property type="component" value="Unassembled WGS sequence"/>
</dbReference>
<name>A0AAV6Z6M4_ENGPU</name>
<feature type="non-terminal residue" evidence="1">
    <location>
        <position position="1"/>
    </location>
</feature>
<keyword evidence="2" id="KW-1185">Reference proteome</keyword>
<proteinExistence type="predicted"/>
<reference evidence="1" key="1">
    <citation type="thesis" date="2020" institute="ProQuest LLC" country="789 East Eisenhower Parkway, Ann Arbor, MI, USA">
        <title>Comparative Genomics and Chromosome Evolution.</title>
        <authorList>
            <person name="Mudd A.B."/>
        </authorList>
    </citation>
    <scope>NUCLEOTIDE SEQUENCE</scope>
    <source>
        <strain evidence="1">237g6f4</strain>
        <tissue evidence="1">Blood</tissue>
    </source>
</reference>
<gene>
    <name evidence="1" type="ORF">GDO81_021824</name>
</gene>
<evidence type="ECO:0000313" key="1">
    <source>
        <dbReference type="EMBL" id="KAG8544801.1"/>
    </source>
</evidence>
<organism evidence="1 2">
    <name type="scientific">Engystomops pustulosus</name>
    <name type="common">Tungara frog</name>
    <name type="synonym">Physalaemus pustulosus</name>
    <dbReference type="NCBI Taxonomy" id="76066"/>
    <lineage>
        <taxon>Eukaryota</taxon>
        <taxon>Metazoa</taxon>
        <taxon>Chordata</taxon>
        <taxon>Craniata</taxon>
        <taxon>Vertebrata</taxon>
        <taxon>Euteleostomi</taxon>
        <taxon>Amphibia</taxon>
        <taxon>Batrachia</taxon>
        <taxon>Anura</taxon>
        <taxon>Neobatrachia</taxon>
        <taxon>Hyloidea</taxon>
        <taxon>Leptodactylidae</taxon>
        <taxon>Leiuperinae</taxon>
        <taxon>Engystomops</taxon>
    </lineage>
</organism>
<evidence type="ECO:0000313" key="2">
    <source>
        <dbReference type="Proteomes" id="UP000824782"/>
    </source>
</evidence>
<comment type="caution">
    <text evidence="1">The sequence shown here is derived from an EMBL/GenBank/DDBJ whole genome shotgun (WGS) entry which is preliminary data.</text>
</comment>
<sequence>RSVRLRSASGFKRKYPLLKPNYEAKYSQGLFVIGTASHSIDFRKSAGGFIHGFRYTARTVYRVMENRYHHIPWPSTYHPISQLPNVLLRRINEASGLYQMFGILVDVILPGL</sequence>
<accession>A0AAV6Z6M4</accession>
<protein>
    <submittedName>
        <fullName evidence="1">Uncharacterized protein</fullName>
    </submittedName>
</protein>
<dbReference type="EMBL" id="WNYA01001978">
    <property type="protein sequence ID" value="KAG8544801.1"/>
    <property type="molecule type" value="Genomic_DNA"/>
</dbReference>
<dbReference type="AlphaFoldDB" id="A0AAV6Z6M4"/>